<keyword evidence="2" id="KW-0645">Protease</keyword>
<dbReference type="PANTHER" id="PTHR43399">
    <property type="entry name" value="SUBTILISIN-RELATED"/>
    <property type="match status" value="1"/>
</dbReference>
<keyword evidence="6" id="KW-0732">Signal</keyword>
<comment type="caution">
    <text evidence="8">The sequence shown here is derived from an EMBL/GenBank/DDBJ whole genome shotgun (WGS) entry which is preliminary data.</text>
</comment>
<accession>A0A1F2UMD0</accession>
<keyword evidence="4" id="KW-0720">Serine protease</keyword>
<dbReference type="InterPro" id="IPR036852">
    <property type="entry name" value="Peptidase_S8/S53_dom_sf"/>
</dbReference>
<evidence type="ECO:0000256" key="5">
    <source>
        <dbReference type="PROSITE-ProRule" id="PRU01240"/>
    </source>
</evidence>
<feature type="signal peptide" evidence="6">
    <location>
        <begin position="1"/>
        <end position="24"/>
    </location>
</feature>
<dbReference type="PROSITE" id="PS00138">
    <property type="entry name" value="SUBTILASE_SER"/>
    <property type="match status" value="1"/>
</dbReference>
<comment type="similarity">
    <text evidence="1 5">Belongs to the peptidase S8 family.</text>
</comment>
<dbReference type="InterPro" id="IPR051048">
    <property type="entry name" value="Peptidase_S8/S53_subtilisin"/>
</dbReference>
<dbReference type="Gene3D" id="3.40.50.200">
    <property type="entry name" value="Peptidase S8/S53 domain"/>
    <property type="match status" value="1"/>
</dbReference>
<dbReference type="SUPFAM" id="SSF52743">
    <property type="entry name" value="Subtilisin-like"/>
    <property type="match status" value="1"/>
</dbReference>
<protein>
    <recommendedName>
        <fullName evidence="7">Peptidase S8/S53 domain-containing protein</fullName>
    </recommendedName>
</protein>
<name>A0A1F2UMD0_9ACTN</name>
<dbReference type="GO" id="GO:0004252">
    <property type="term" value="F:serine-type endopeptidase activity"/>
    <property type="evidence" value="ECO:0007669"/>
    <property type="project" value="InterPro"/>
</dbReference>
<evidence type="ECO:0000256" key="4">
    <source>
        <dbReference type="ARBA" id="ARBA00022825"/>
    </source>
</evidence>
<reference evidence="8 9" key="1">
    <citation type="journal article" date="2016" name="Nat. Commun.">
        <title>Thousands of microbial genomes shed light on interconnected biogeochemical processes in an aquifer system.</title>
        <authorList>
            <person name="Anantharaman K."/>
            <person name="Brown C.T."/>
            <person name="Hug L.A."/>
            <person name="Sharon I."/>
            <person name="Castelle C.J."/>
            <person name="Probst A.J."/>
            <person name="Thomas B.C."/>
            <person name="Singh A."/>
            <person name="Wilkins M.J."/>
            <person name="Karaoz U."/>
            <person name="Brodie E.L."/>
            <person name="Williams K.H."/>
            <person name="Hubbard S.S."/>
            <person name="Banfield J.F."/>
        </authorList>
    </citation>
    <scope>NUCLEOTIDE SEQUENCE [LARGE SCALE GENOMIC DNA]</scope>
</reference>
<sequence length="238" mass="24304">MSATFRASSDFLVLPCGFTSSARASAAAAADNGIGVAGVAYGAGLMNVKVLADNGSGYTSWVASGIYWAADNGAKVINLSLGGSTASKTLENAVNYAWSRGVVVVAAGGNNASSAKQYPAAYTNCIAVAATDQNDNKAYFSNFGSKWIDVAAPGANIYSTLPNHSNRIGGTDYGYLSGTSMATPYVAGLAALVWSTGYGTTASNVRSRVVGAVDKTVSGNIYKKYGIPRINAFKAVTP</sequence>
<evidence type="ECO:0000259" key="7">
    <source>
        <dbReference type="Pfam" id="PF00082"/>
    </source>
</evidence>
<feature type="chain" id="PRO_5039319885" description="Peptidase S8/S53 domain-containing protein" evidence="6">
    <location>
        <begin position="25"/>
        <end position="238"/>
    </location>
</feature>
<keyword evidence="3" id="KW-0378">Hydrolase</keyword>
<gene>
    <name evidence="8" type="ORF">A2074_05150</name>
</gene>
<dbReference type="AlphaFoldDB" id="A0A1F2UMD0"/>
<dbReference type="PROSITE" id="PS51892">
    <property type="entry name" value="SUBTILASE"/>
    <property type="match status" value="1"/>
</dbReference>
<comment type="caution">
    <text evidence="5">Lacks conserved residue(s) required for the propagation of feature annotation.</text>
</comment>
<evidence type="ECO:0000256" key="3">
    <source>
        <dbReference type="ARBA" id="ARBA00022801"/>
    </source>
</evidence>
<evidence type="ECO:0000313" key="9">
    <source>
        <dbReference type="Proteomes" id="UP000178086"/>
    </source>
</evidence>
<dbReference type="PANTHER" id="PTHR43399:SF4">
    <property type="entry name" value="CELL WALL-ASSOCIATED PROTEASE"/>
    <property type="match status" value="1"/>
</dbReference>
<organism evidence="8 9">
    <name type="scientific">Candidatus Aquicultor primus</name>
    <dbReference type="NCBI Taxonomy" id="1797195"/>
    <lineage>
        <taxon>Bacteria</taxon>
        <taxon>Bacillati</taxon>
        <taxon>Actinomycetota</taxon>
        <taxon>Candidatus Aquicultoria</taxon>
        <taxon>Candidatus Aquicultorales</taxon>
        <taxon>Candidatus Aquicultoraceae</taxon>
        <taxon>Candidatus Aquicultor</taxon>
    </lineage>
</organism>
<evidence type="ECO:0000256" key="2">
    <source>
        <dbReference type="ARBA" id="ARBA00022670"/>
    </source>
</evidence>
<dbReference type="Proteomes" id="UP000178086">
    <property type="component" value="Unassembled WGS sequence"/>
</dbReference>
<dbReference type="InterPro" id="IPR000209">
    <property type="entry name" value="Peptidase_S8/S53_dom"/>
</dbReference>
<dbReference type="Pfam" id="PF00082">
    <property type="entry name" value="Peptidase_S8"/>
    <property type="match status" value="1"/>
</dbReference>
<evidence type="ECO:0000313" key="8">
    <source>
        <dbReference type="EMBL" id="OFW34139.1"/>
    </source>
</evidence>
<feature type="domain" description="Peptidase S8/S53" evidence="7">
    <location>
        <begin position="24"/>
        <end position="226"/>
    </location>
</feature>
<evidence type="ECO:0000256" key="6">
    <source>
        <dbReference type="SAM" id="SignalP"/>
    </source>
</evidence>
<dbReference type="GO" id="GO:0006508">
    <property type="term" value="P:proteolysis"/>
    <property type="evidence" value="ECO:0007669"/>
    <property type="project" value="UniProtKB-KW"/>
</dbReference>
<dbReference type="InterPro" id="IPR023828">
    <property type="entry name" value="Peptidase_S8_Ser-AS"/>
</dbReference>
<dbReference type="EMBL" id="MELI01000052">
    <property type="protein sequence ID" value="OFW34139.1"/>
    <property type="molecule type" value="Genomic_DNA"/>
</dbReference>
<proteinExistence type="inferred from homology"/>
<evidence type="ECO:0000256" key="1">
    <source>
        <dbReference type="ARBA" id="ARBA00011073"/>
    </source>
</evidence>